<dbReference type="AlphaFoldDB" id="A0A2K1IJX9"/>
<dbReference type="Proteomes" id="UP000006727">
    <property type="component" value="Chromosome 23"/>
</dbReference>
<reference evidence="1 3" key="1">
    <citation type="journal article" date="2008" name="Science">
        <title>The Physcomitrella genome reveals evolutionary insights into the conquest of land by plants.</title>
        <authorList>
            <person name="Rensing S."/>
            <person name="Lang D."/>
            <person name="Zimmer A."/>
            <person name="Terry A."/>
            <person name="Salamov A."/>
            <person name="Shapiro H."/>
            <person name="Nishiyama T."/>
            <person name="Perroud P.-F."/>
            <person name="Lindquist E."/>
            <person name="Kamisugi Y."/>
            <person name="Tanahashi T."/>
            <person name="Sakakibara K."/>
            <person name="Fujita T."/>
            <person name="Oishi K."/>
            <person name="Shin-I T."/>
            <person name="Kuroki Y."/>
            <person name="Toyoda A."/>
            <person name="Suzuki Y."/>
            <person name="Hashimoto A."/>
            <person name="Yamaguchi K."/>
            <person name="Sugano A."/>
            <person name="Kohara Y."/>
            <person name="Fujiyama A."/>
            <person name="Anterola A."/>
            <person name="Aoki S."/>
            <person name="Ashton N."/>
            <person name="Barbazuk W.B."/>
            <person name="Barker E."/>
            <person name="Bennetzen J."/>
            <person name="Bezanilla M."/>
            <person name="Blankenship R."/>
            <person name="Cho S.H."/>
            <person name="Dutcher S."/>
            <person name="Estelle M."/>
            <person name="Fawcett J.A."/>
            <person name="Gundlach H."/>
            <person name="Hanada K."/>
            <person name="Heyl A."/>
            <person name="Hicks K.A."/>
            <person name="Hugh J."/>
            <person name="Lohr M."/>
            <person name="Mayer K."/>
            <person name="Melkozernov A."/>
            <person name="Murata T."/>
            <person name="Nelson D."/>
            <person name="Pils B."/>
            <person name="Prigge M."/>
            <person name="Reiss B."/>
            <person name="Renner T."/>
            <person name="Rombauts S."/>
            <person name="Rushton P."/>
            <person name="Sanderfoot A."/>
            <person name="Schween G."/>
            <person name="Shiu S.-H."/>
            <person name="Stueber K."/>
            <person name="Theodoulou F.L."/>
            <person name="Tu H."/>
            <person name="Van de Peer Y."/>
            <person name="Verrier P.J."/>
            <person name="Waters E."/>
            <person name="Wood A."/>
            <person name="Yang L."/>
            <person name="Cove D."/>
            <person name="Cuming A."/>
            <person name="Hasebe M."/>
            <person name="Lucas S."/>
            <person name="Mishler D.B."/>
            <person name="Reski R."/>
            <person name="Grigoriev I."/>
            <person name="Quatrano R.S."/>
            <person name="Boore J.L."/>
        </authorList>
    </citation>
    <scope>NUCLEOTIDE SEQUENCE [LARGE SCALE GENOMIC DNA]</scope>
    <source>
        <strain evidence="2 3">cv. Gransden 2004</strain>
    </source>
</reference>
<sequence length="98" mass="11167">MVGRGPCFHHRFRLLSDILNKAILSVISSITNVSFRIDHTAWSTLNVHVFYDSMAFAFYKNISSVQHRIFCGGIQKRLVPSGQSYFQIFENLGIRGCV</sequence>
<evidence type="ECO:0000313" key="1">
    <source>
        <dbReference type="EMBL" id="PNR29584.1"/>
    </source>
</evidence>
<name>A0A2K1IJX9_PHYPA</name>
<evidence type="ECO:0000313" key="3">
    <source>
        <dbReference type="Proteomes" id="UP000006727"/>
    </source>
</evidence>
<organism evidence="1">
    <name type="scientific">Physcomitrium patens</name>
    <name type="common">Spreading-leaved earth moss</name>
    <name type="synonym">Physcomitrella patens</name>
    <dbReference type="NCBI Taxonomy" id="3218"/>
    <lineage>
        <taxon>Eukaryota</taxon>
        <taxon>Viridiplantae</taxon>
        <taxon>Streptophyta</taxon>
        <taxon>Embryophyta</taxon>
        <taxon>Bryophyta</taxon>
        <taxon>Bryophytina</taxon>
        <taxon>Bryopsida</taxon>
        <taxon>Funariidae</taxon>
        <taxon>Funariales</taxon>
        <taxon>Funariaceae</taxon>
        <taxon>Physcomitrium</taxon>
    </lineage>
</organism>
<reference evidence="1 3" key="2">
    <citation type="journal article" date="2018" name="Plant J.">
        <title>The Physcomitrella patens chromosome-scale assembly reveals moss genome structure and evolution.</title>
        <authorList>
            <person name="Lang D."/>
            <person name="Ullrich K.K."/>
            <person name="Murat F."/>
            <person name="Fuchs J."/>
            <person name="Jenkins J."/>
            <person name="Haas F.B."/>
            <person name="Piednoel M."/>
            <person name="Gundlach H."/>
            <person name="Van Bel M."/>
            <person name="Meyberg R."/>
            <person name="Vives C."/>
            <person name="Morata J."/>
            <person name="Symeonidi A."/>
            <person name="Hiss M."/>
            <person name="Muchero W."/>
            <person name="Kamisugi Y."/>
            <person name="Saleh O."/>
            <person name="Blanc G."/>
            <person name="Decker E.L."/>
            <person name="van Gessel N."/>
            <person name="Grimwood J."/>
            <person name="Hayes R.D."/>
            <person name="Graham S.W."/>
            <person name="Gunter L.E."/>
            <person name="McDaniel S.F."/>
            <person name="Hoernstein S.N.W."/>
            <person name="Larsson A."/>
            <person name="Li F.W."/>
            <person name="Perroud P.F."/>
            <person name="Phillips J."/>
            <person name="Ranjan P."/>
            <person name="Rokshar D.S."/>
            <person name="Rothfels C.J."/>
            <person name="Schneider L."/>
            <person name="Shu S."/>
            <person name="Stevenson D.W."/>
            <person name="Thummler F."/>
            <person name="Tillich M."/>
            <person name="Villarreal Aguilar J.C."/>
            <person name="Widiez T."/>
            <person name="Wong G.K."/>
            <person name="Wymore A."/>
            <person name="Zhang Y."/>
            <person name="Zimmer A.D."/>
            <person name="Quatrano R.S."/>
            <person name="Mayer K.F.X."/>
            <person name="Goodstein D."/>
            <person name="Casacuberta J.M."/>
            <person name="Vandepoele K."/>
            <person name="Reski R."/>
            <person name="Cuming A.C."/>
            <person name="Tuskan G.A."/>
            <person name="Maumus F."/>
            <person name="Salse J."/>
            <person name="Schmutz J."/>
            <person name="Rensing S.A."/>
        </authorList>
    </citation>
    <scope>NUCLEOTIDE SEQUENCE [LARGE SCALE GENOMIC DNA]</scope>
    <source>
        <strain evidence="2 3">cv. Gransden 2004</strain>
    </source>
</reference>
<keyword evidence="3" id="KW-1185">Reference proteome</keyword>
<dbReference type="Gramene" id="Pp3c23_18760V3.1">
    <property type="protein sequence ID" value="PAC:32949391.CDS.1"/>
    <property type="gene ID" value="Pp3c23_18760"/>
</dbReference>
<protein>
    <submittedName>
        <fullName evidence="1 2">Uncharacterized protein</fullName>
    </submittedName>
</protein>
<evidence type="ECO:0000313" key="2">
    <source>
        <dbReference type="EnsemblPlants" id="PAC:32949391.CDS.1"/>
    </source>
</evidence>
<proteinExistence type="predicted"/>
<dbReference type="EMBL" id="ABEU02000023">
    <property type="protein sequence ID" value="PNR29584.1"/>
    <property type="molecule type" value="Genomic_DNA"/>
</dbReference>
<gene>
    <name evidence="1" type="ORF">PHYPA_028278</name>
</gene>
<accession>A0A2K1IJX9</accession>
<dbReference type="EnsemblPlants" id="Pp3c23_18760V3.1">
    <property type="protein sequence ID" value="PAC:32949391.CDS.1"/>
    <property type="gene ID" value="Pp3c23_18760"/>
</dbReference>
<reference evidence="2" key="3">
    <citation type="submission" date="2020-12" db="UniProtKB">
        <authorList>
            <consortium name="EnsemblPlants"/>
        </authorList>
    </citation>
    <scope>IDENTIFICATION</scope>
</reference>